<evidence type="ECO:0000256" key="2">
    <source>
        <dbReference type="ARBA" id="ARBA00004496"/>
    </source>
</evidence>
<evidence type="ECO:0000256" key="10">
    <source>
        <dbReference type="ARBA" id="ARBA00031632"/>
    </source>
</evidence>
<feature type="region of interest" description="Disordered" evidence="12">
    <location>
        <begin position="139"/>
        <end position="159"/>
    </location>
</feature>
<dbReference type="InterPro" id="IPR027417">
    <property type="entry name" value="P-loop_NTPase"/>
</dbReference>
<feature type="compositionally biased region" description="Polar residues" evidence="12">
    <location>
        <begin position="484"/>
        <end position="494"/>
    </location>
</feature>
<sequence length="581" mass="65586">MSSLQQTIINMIRFYRKQWHLFSDSERTTVCGADYMLMALQLSIAEVNKKLYGDFNASLSEVLLSWRYLVPDKLEIQCKKMEAPENYADIKSTYANFLKRCNMMDLIDVYQNCRRVAPENEFPSSAQLLEFIAGISDSGNEDSPTLSAPSTPTNRKNQDKEELPLMVKNILYAYLSLLVNFKNDLAFARILNIPERGLGKKAFSDLKHAAWKGQMSLFQTATSFIRTIELGGKGYAPSLEDPLRSHMKGLSHFVHFIDKLEEIMGEVLDPRLAGGRILTTIKTHLIKDKNSRDPLRRAAEEVVQDLDLRIKNIISFQQETVASNSTGISPARPKQYAINHNTVYCGRHTLKCFLALLDETAATPPSLKNRAQLLYSDEFGMSSVLPLFRSPTQVDGSSPKVLRDRIRTAGCKKEFKLKQPLIRSQFACTYKDYQMSEKKNQQFYTIHIPACLDSSSEENPSLSTENKSASECLHLQLESAALGTSSGNVNQNGSKSKEIGKFSYQPKNESSRRKQVEKISENVIFTNENESLQHLHSKRPKIMKCQKSLDSKIKSAGKCSKSVAKNKLIAGQGKLTQFFRL</sequence>
<evidence type="ECO:0000256" key="5">
    <source>
        <dbReference type="ARBA" id="ARBA00022490"/>
    </source>
</evidence>
<evidence type="ECO:0000256" key="1">
    <source>
        <dbReference type="ARBA" id="ARBA00004123"/>
    </source>
</evidence>
<keyword evidence="6" id="KW-0227">DNA damage</keyword>
<reference evidence="13" key="2">
    <citation type="submission" date="2025-09" db="UniProtKB">
        <authorList>
            <consortium name="Ensembl"/>
        </authorList>
    </citation>
    <scope>IDENTIFICATION</scope>
</reference>
<evidence type="ECO:0000256" key="7">
    <source>
        <dbReference type="ARBA" id="ARBA00023125"/>
    </source>
</evidence>
<keyword evidence="9" id="KW-0539">Nucleus</keyword>
<comment type="similarity">
    <text evidence="3">Belongs to the PARI family.</text>
</comment>
<evidence type="ECO:0000313" key="13">
    <source>
        <dbReference type="Ensembl" id="ENSSMRP00000020531.1"/>
    </source>
</evidence>
<feature type="compositionally biased region" description="Polar residues" evidence="12">
    <location>
        <begin position="139"/>
        <end position="155"/>
    </location>
</feature>
<dbReference type="GO" id="GO:0003677">
    <property type="term" value="F:DNA binding"/>
    <property type="evidence" value="ECO:0007669"/>
    <property type="project" value="UniProtKB-KW"/>
</dbReference>
<keyword evidence="8" id="KW-0234">DNA repair</keyword>
<dbReference type="GO" id="GO:0000785">
    <property type="term" value="C:chromatin"/>
    <property type="evidence" value="ECO:0007669"/>
    <property type="project" value="Ensembl"/>
</dbReference>
<dbReference type="Ensembl" id="ENSSMRT00000024058.1">
    <property type="protein sequence ID" value="ENSSMRP00000020531.1"/>
    <property type="gene ID" value="ENSSMRG00000015974.1"/>
</dbReference>
<protein>
    <recommendedName>
        <fullName evidence="4">PCNA-interacting partner</fullName>
    </recommendedName>
    <alternativeName>
        <fullName evidence="10">PARP-1 binding protein</fullName>
    </alternativeName>
    <alternativeName>
        <fullName evidence="11">PARP1-binding protein</fullName>
    </alternativeName>
</protein>
<dbReference type="GO" id="GO:0005737">
    <property type="term" value="C:cytoplasm"/>
    <property type="evidence" value="ECO:0007669"/>
    <property type="project" value="UniProtKB-SubCell"/>
</dbReference>
<reference evidence="13" key="1">
    <citation type="submission" date="2025-08" db="UniProtKB">
        <authorList>
            <consortium name="Ensembl"/>
        </authorList>
    </citation>
    <scope>IDENTIFICATION</scope>
</reference>
<accession>A0A8D0CD72</accession>
<evidence type="ECO:0000256" key="3">
    <source>
        <dbReference type="ARBA" id="ARBA00009135"/>
    </source>
</evidence>
<dbReference type="Gene3D" id="1.10.486.10">
    <property type="entry name" value="PCRA, domain 4"/>
    <property type="match status" value="1"/>
</dbReference>
<dbReference type="OMA" id="CSSQVKM"/>
<dbReference type="GO" id="GO:0005654">
    <property type="term" value="C:nucleoplasm"/>
    <property type="evidence" value="ECO:0007669"/>
    <property type="project" value="Ensembl"/>
</dbReference>
<comment type="subcellular location">
    <subcellularLocation>
        <location evidence="2">Cytoplasm</location>
    </subcellularLocation>
    <subcellularLocation>
        <location evidence="1">Nucleus</location>
    </subcellularLocation>
</comment>
<organism evidence="13 14">
    <name type="scientific">Salvator merianae</name>
    <name type="common">Argentine black and white tegu</name>
    <name type="synonym">Tupinambis merianae</name>
    <dbReference type="NCBI Taxonomy" id="96440"/>
    <lineage>
        <taxon>Eukaryota</taxon>
        <taxon>Metazoa</taxon>
        <taxon>Chordata</taxon>
        <taxon>Craniata</taxon>
        <taxon>Vertebrata</taxon>
        <taxon>Euteleostomi</taxon>
        <taxon>Lepidosauria</taxon>
        <taxon>Squamata</taxon>
        <taxon>Bifurcata</taxon>
        <taxon>Unidentata</taxon>
        <taxon>Episquamata</taxon>
        <taxon>Laterata</taxon>
        <taxon>Teiioidea</taxon>
        <taxon>Teiidae</taxon>
        <taxon>Salvator</taxon>
    </lineage>
</organism>
<proteinExistence type="inferred from homology"/>
<keyword evidence="7" id="KW-0238">DNA-binding</keyword>
<dbReference type="GeneTree" id="ENSGT00390000006088"/>
<feature type="region of interest" description="Disordered" evidence="12">
    <location>
        <begin position="484"/>
        <end position="515"/>
    </location>
</feature>
<keyword evidence="14" id="KW-1185">Reference proteome</keyword>
<name>A0A8D0CD72_SALMN</name>
<dbReference type="InterPro" id="IPR038932">
    <property type="entry name" value="PARPBP"/>
</dbReference>
<evidence type="ECO:0000256" key="4">
    <source>
        <dbReference type="ARBA" id="ARBA00014320"/>
    </source>
</evidence>
<evidence type="ECO:0000256" key="12">
    <source>
        <dbReference type="SAM" id="MobiDB-lite"/>
    </source>
</evidence>
<dbReference type="Proteomes" id="UP000694421">
    <property type="component" value="Unplaced"/>
</dbReference>
<dbReference type="SUPFAM" id="SSF52540">
    <property type="entry name" value="P-loop containing nucleoside triphosphate hydrolases"/>
    <property type="match status" value="1"/>
</dbReference>
<dbReference type="AlphaFoldDB" id="A0A8D0CD72"/>
<evidence type="ECO:0000256" key="6">
    <source>
        <dbReference type="ARBA" id="ARBA00022763"/>
    </source>
</evidence>
<dbReference type="GO" id="GO:2000042">
    <property type="term" value="P:negative regulation of double-strand break repair via homologous recombination"/>
    <property type="evidence" value="ECO:0007669"/>
    <property type="project" value="Ensembl"/>
</dbReference>
<dbReference type="PANTHER" id="PTHR32121">
    <property type="entry name" value="PCNA-INTERACTING PARTNER"/>
    <property type="match status" value="1"/>
</dbReference>
<dbReference type="GO" id="GO:0006281">
    <property type="term" value="P:DNA repair"/>
    <property type="evidence" value="ECO:0007669"/>
    <property type="project" value="UniProtKB-KW"/>
</dbReference>
<keyword evidence="5" id="KW-0963">Cytoplasm</keyword>
<evidence type="ECO:0000256" key="11">
    <source>
        <dbReference type="ARBA" id="ARBA00032731"/>
    </source>
</evidence>
<evidence type="ECO:0000256" key="9">
    <source>
        <dbReference type="ARBA" id="ARBA00023242"/>
    </source>
</evidence>
<dbReference type="PANTHER" id="PTHR32121:SF0">
    <property type="entry name" value="PCNA-INTERACTING PARTNER"/>
    <property type="match status" value="1"/>
</dbReference>
<evidence type="ECO:0000256" key="8">
    <source>
        <dbReference type="ARBA" id="ARBA00023204"/>
    </source>
</evidence>
<evidence type="ECO:0000313" key="14">
    <source>
        <dbReference type="Proteomes" id="UP000694421"/>
    </source>
</evidence>